<accession>A0A1G9YDM6</accession>
<feature type="binding site" evidence="7">
    <location>
        <position position="153"/>
    </location>
    <ligand>
        <name>Zn(2+)</name>
        <dbReference type="ChEBI" id="CHEBI:29105"/>
        <label>2</label>
    </ligand>
</feature>
<reference evidence="10 11" key="1">
    <citation type="submission" date="2016-10" db="EMBL/GenBank/DDBJ databases">
        <authorList>
            <person name="de Groot N.N."/>
        </authorList>
    </citation>
    <scope>NUCLEOTIDE SEQUENCE [LARGE SCALE GENOMIC DNA]</scope>
    <source>
        <strain evidence="10 11">DSM 16981</strain>
    </source>
</reference>
<comment type="cofactor">
    <cofactor evidence="7">
        <name>Zn(2+)</name>
        <dbReference type="ChEBI" id="CHEBI:29105"/>
    </cofactor>
    <text evidence="7">Binds 2 Zn(2+) ions per subunit.</text>
</comment>
<sequence length="430" mass="46519">MLTLLIKGGRVINPALQQDEVCDILIENDKIKEIGRDIQAPEAQIYDAEGLIVAPGFIDMHVHLRQPGQSDKEDMKSGTRAAAAGGITCIATMPNTSPVIDKAIIVEGVKYKAEKEGVVKVEVIGSISKDLNGKELSGMGGMAKAGAVAFSDDGRYVENSDFMRKALEYGNMFDKVLIDHCEEATLVKEGNMNEGIVSNELGIKGRPVVAEDIAVARDILLSEATGAAVHIAHISTKKAVDMVRRAKIAGIRVTAEATPQHMILTDEALRTFDPRFKVNPPLRSNDHRKAVVAGLKDGTIDVIATDHAPHTWEEKDQEFNSALSGFVGLETSIGAVLTFLYHQEKVELKTIIQAMSTAPAHILHLDAGVIAIGKSADFTILDLNKEWAVNAEEFYSKSHASPFDEMIFKGKAVATIVNGKFVMKDGVVLK</sequence>
<evidence type="ECO:0000259" key="9">
    <source>
        <dbReference type="Pfam" id="PF12890"/>
    </source>
</evidence>
<feature type="binding site" evidence="7">
    <location>
        <position position="95"/>
    </location>
    <ligand>
        <name>substrate</name>
    </ligand>
</feature>
<evidence type="ECO:0000313" key="10">
    <source>
        <dbReference type="EMBL" id="SDN07160.1"/>
    </source>
</evidence>
<keyword evidence="11" id="KW-1185">Reference proteome</keyword>
<evidence type="ECO:0000256" key="3">
    <source>
        <dbReference type="ARBA" id="ARBA00022723"/>
    </source>
</evidence>
<protein>
    <recommendedName>
        <fullName evidence="7">Dihydroorotase</fullName>
        <shortName evidence="7">DHOase</shortName>
        <ecNumber evidence="7">3.5.2.3</ecNumber>
    </recommendedName>
</protein>
<evidence type="ECO:0000256" key="7">
    <source>
        <dbReference type="HAMAP-Rule" id="MF_00220"/>
    </source>
</evidence>
<dbReference type="CDD" id="cd01317">
    <property type="entry name" value="DHOase_IIa"/>
    <property type="match status" value="1"/>
</dbReference>
<comment type="catalytic activity">
    <reaction evidence="7">
        <text>(S)-dihydroorotate + H2O = N-carbamoyl-L-aspartate + H(+)</text>
        <dbReference type="Rhea" id="RHEA:24296"/>
        <dbReference type="ChEBI" id="CHEBI:15377"/>
        <dbReference type="ChEBI" id="CHEBI:15378"/>
        <dbReference type="ChEBI" id="CHEBI:30864"/>
        <dbReference type="ChEBI" id="CHEBI:32814"/>
        <dbReference type="EC" id="3.5.2.3"/>
    </reaction>
</comment>
<keyword evidence="4 7" id="KW-0378">Hydrolase</keyword>
<comment type="similarity">
    <text evidence="2 7">Belongs to the metallo-dependent hydrolases superfamily. DHOase family. Class I DHOase subfamily.</text>
</comment>
<feature type="active site" evidence="7">
    <location>
        <position position="306"/>
    </location>
</feature>
<dbReference type="Pfam" id="PF12890">
    <property type="entry name" value="DHOase"/>
    <property type="match status" value="1"/>
</dbReference>
<feature type="domain" description="Amidohydrolase 3" evidence="8">
    <location>
        <begin position="246"/>
        <end position="422"/>
    </location>
</feature>
<comment type="pathway">
    <text evidence="7">Pyrimidine metabolism; UMP biosynthesis via de novo pathway; (S)-dihydroorotate from bicarbonate: step 3/3.</text>
</comment>
<dbReference type="GO" id="GO:0044205">
    <property type="term" value="P:'de novo' UMP biosynthetic process"/>
    <property type="evidence" value="ECO:0007669"/>
    <property type="project" value="UniProtKB-UniRule"/>
</dbReference>
<dbReference type="PANTHER" id="PTHR43668:SF2">
    <property type="entry name" value="ALLANTOINASE"/>
    <property type="match status" value="1"/>
</dbReference>
<dbReference type="GO" id="GO:0005737">
    <property type="term" value="C:cytoplasm"/>
    <property type="evidence" value="ECO:0007669"/>
    <property type="project" value="TreeGrafter"/>
</dbReference>
<feature type="binding site" evidence="7">
    <location>
        <position position="61"/>
    </location>
    <ligand>
        <name>Zn(2+)</name>
        <dbReference type="ChEBI" id="CHEBI:29105"/>
        <label>1</label>
    </ligand>
</feature>
<dbReference type="InterPro" id="IPR004722">
    <property type="entry name" value="DHOase"/>
</dbReference>
<dbReference type="STRING" id="349095.SAMN05660299_02054"/>
<dbReference type="UniPathway" id="UPA00070">
    <property type="reaction ID" value="UER00117"/>
</dbReference>
<dbReference type="InterPro" id="IPR013108">
    <property type="entry name" value="Amidohydro_3"/>
</dbReference>
<dbReference type="PROSITE" id="PS00482">
    <property type="entry name" value="DIHYDROOROTASE_1"/>
    <property type="match status" value="1"/>
</dbReference>
<dbReference type="EMBL" id="FNHQ01000022">
    <property type="protein sequence ID" value="SDN07160.1"/>
    <property type="molecule type" value="Genomic_DNA"/>
</dbReference>
<name>A0A1G9YDM6_9FIRM</name>
<evidence type="ECO:0000256" key="2">
    <source>
        <dbReference type="ARBA" id="ARBA00010286"/>
    </source>
</evidence>
<comment type="function">
    <text evidence="1 7">Catalyzes the reversible cyclization of carbamoyl aspartate to dihydroorotate.</text>
</comment>
<dbReference type="SUPFAM" id="SSF51338">
    <property type="entry name" value="Composite domain of metallo-dependent hydrolases"/>
    <property type="match status" value="1"/>
</dbReference>
<dbReference type="PANTHER" id="PTHR43668">
    <property type="entry name" value="ALLANTOINASE"/>
    <property type="match status" value="1"/>
</dbReference>
<gene>
    <name evidence="7" type="primary">pyrC</name>
    <name evidence="10" type="ORF">SAMN05660299_02054</name>
</gene>
<keyword evidence="3 7" id="KW-0479">Metal-binding</keyword>
<dbReference type="InterPro" id="IPR032466">
    <property type="entry name" value="Metal_Hydrolase"/>
</dbReference>
<feature type="binding site" evidence="7">
    <location>
        <position position="233"/>
    </location>
    <ligand>
        <name>Zn(2+)</name>
        <dbReference type="ChEBI" id="CHEBI:29105"/>
        <label>2</label>
    </ligand>
</feature>
<feature type="binding site" evidence="7">
    <location>
        <position position="279"/>
    </location>
    <ligand>
        <name>substrate</name>
    </ligand>
</feature>
<proteinExistence type="inferred from homology"/>
<feature type="binding site" evidence="7">
    <location>
        <position position="63"/>
    </location>
    <ligand>
        <name>Zn(2+)</name>
        <dbReference type="ChEBI" id="CHEBI:29105"/>
        <label>1</label>
    </ligand>
</feature>
<feature type="binding site" evidence="7">
    <location>
        <position position="310"/>
    </location>
    <ligand>
        <name>substrate</name>
    </ligand>
</feature>
<evidence type="ECO:0000313" key="11">
    <source>
        <dbReference type="Proteomes" id="UP000199309"/>
    </source>
</evidence>
<feature type="binding site" evidence="7">
    <location>
        <begin position="63"/>
        <end position="65"/>
    </location>
    <ligand>
        <name>substrate</name>
    </ligand>
</feature>
<dbReference type="Gene3D" id="2.30.40.10">
    <property type="entry name" value="Urease, subunit C, domain 1"/>
    <property type="match status" value="1"/>
</dbReference>
<feature type="binding site" evidence="7">
    <location>
        <position position="153"/>
    </location>
    <ligand>
        <name>Zn(2+)</name>
        <dbReference type="ChEBI" id="CHEBI:29105"/>
        <label>1</label>
    </ligand>
</feature>
<evidence type="ECO:0000256" key="5">
    <source>
        <dbReference type="ARBA" id="ARBA00022833"/>
    </source>
</evidence>
<keyword evidence="6 7" id="KW-0665">Pyrimidine biosynthesis</keyword>
<dbReference type="Proteomes" id="UP000199309">
    <property type="component" value="Unassembled WGS sequence"/>
</dbReference>
<feature type="domain" description="Dihydroorotase catalytic" evidence="9">
    <location>
        <begin position="52"/>
        <end position="238"/>
    </location>
</feature>
<dbReference type="Pfam" id="PF07969">
    <property type="entry name" value="Amidohydro_3"/>
    <property type="match status" value="1"/>
</dbReference>
<feature type="binding site" evidence="7">
    <location>
        <position position="306"/>
    </location>
    <ligand>
        <name>Zn(2+)</name>
        <dbReference type="ChEBI" id="CHEBI:29105"/>
        <label>1</label>
    </ligand>
</feature>
<dbReference type="NCBIfam" id="TIGR00857">
    <property type="entry name" value="pyrC_multi"/>
    <property type="match status" value="1"/>
</dbReference>
<dbReference type="GO" id="GO:0004151">
    <property type="term" value="F:dihydroorotase activity"/>
    <property type="evidence" value="ECO:0007669"/>
    <property type="project" value="UniProtKB-UniRule"/>
</dbReference>
<dbReference type="InterPro" id="IPR002195">
    <property type="entry name" value="Dihydroorotase_CS"/>
</dbReference>
<evidence type="ECO:0000256" key="4">
    <source>
        <dbReference type="ARBA" id="ARBA00022801"/>
    </source>
</evidence>
<dbReference type="InterPro" id="IPR024403">
    <property type="entry name" value="DHOase_cat"/>
</dbReference>
<evidence type="ECO:0000256" key="1">
    <source>
        <dbReference type="ARBA" id="ARBA00002368"/>
    </source>
</evidence>
<dbReference type="InterPro" id="IPR050138">
    <property type="entry name" value="DHOase/Allantoinase_Hydrolase"/>
</dbReference>
<dbReference type="EC" id="3.5.2.3" evidence="7"/>
<dbReference type="GO" id="GO:0008270">
    <property type="term" value="F:zinc ion binding"/>
    <property type="evidence" value="ECO:0007669"/>
    <property type="project" value="UniProtKB-UniRule"/>
</dbReference>
<keyword evidence="5 7" id="KW-0862">Zinc</keyword>
<organism evidence="10 11">
    <name type="scientific">Megasphaera paucivorans</name>
    <dbReference type="NCBI Taxonomy" id="349095"/>
    <lineage>
        <taxon>Bacteria</taxon>
        <taxon>Bacillati</taxon>
        <taxon>Bacillota</taxon>
        <taxon>Negativicutes</taxon>
        <taxon>Veillonellales</taxon>
        <taxon>Veillonellaceae</taxon>
        <taxon>Megasphaera</taxon>
    </lineage>
</organism>
<dbReference type="GO" id="GO:0006145">
    <property type="term" value="P:purine nucleobase catabolic process"/>
    <property type="evidence" value="ECO:0007669"/>
    <property type="project" value="TreeGrafter"/>
</dbReference>
<dbReference type="InterPro" id="IPR011059">
    <property type="entry name" value="Metal-dep_hydrolase_composite"/>
</dbReference>
<feature type="binding site" evidence="7">
    <location>
        <position position="180"/>
    </location>
    <ligand>
        <name>Zn(2+)</name>
        <dbReference type="ChEBI" id="CHEBI:29105"/>
        <label>2</label>
    </ligand>
</feature>
<dbReference type="Gene3D" id="3.20.20.140">
    <property type="entry name" value="Metal-dependent hydrolases"/>
    <property type="match status" value="1"/>
</dbReference>
<dbReference type="AlphaFoldDB" id="A0A1G9YDM6"/>
<dbReference type="HAMAP" id="MF_00220_B">
    <property type="entry name" value="PyrC_classI_B"/>
    <property type="match status" value="1"/>
</dbReference>
<evidence type="ECO:0000256" key="6">
    <source>
        <dbReference type="ARBA" id="ARBA00022975"/>
    </source>
</evidence>
<evidence type="ECO:0000259" key="8">
    <source>
        <dbReference type="Pfam" id="PF07969"/>
    </source>
</evidence>
<dbReference type="SUPFAM" id="SSF51556">
    <property type="entry name" value="Metallo-dependent hydrolases"/>
    <property type="match status" value="1"/>
</dbReference>
<comment type="caution">
    <text evidence="7">Lacks conserved residue(s) required for the propagation of feature annotation.</text>
</comment>
<dbReference type="GO" id="GO:0004038">
    <property type="term" value="F:allantoinase activity"/>
    <property type="evidence" value="ECO:0007669"/>
    <property type="project" value="TreeGrafter"/>
</dbReference>
<dbReference type="PROSITE" id="PS00483">
    <property type="entry name" value="DIHYDROOROTASE_2"/>
    <property type="match status" value="1"/>
</dbReference>